<keyword evidence="2" id="KW-0645">Protease</keyword>
<keyword evidence="3" id="KW-0064">Aspartyl protease</keyword>
<dbReference type="InterPro" id="IPR032799">
    <property type="entry name" value="TAXi_C"/>
</dbReference>
<evidence type="ECO:0000256" key="5">
    <source>
        <dbReference type="ARBA" id="ARBA00023180"/>
    </source>
</evidence>
<feature type="chain" id="PRO_5031438038" description="Peptidase A1 domain-containing protein" evidence="6">
    <location>
        <begin position="22"/>
        <end position="390"/>
    </location>
</feature>
<dbReference type="PANTHER" id="PTHR47967:SF138">
    <property type="entry name" value="ASPARTIC PROTEINASE CDR1-LIKE"/>
    <property type="match status" value="1"/>
</dbReference>
<dbReference type="Pfam" id="PF14543">
    <property type="entry name" value="TAXi_N"/>
    <property type="match status" value="1"/>
</dbReference>
<organism evidence="8 9">
    <name type="scientific">Chenopodium quinoa</name>
    <name type="common">Quinoa</name>
    <dbReference type="NCBI Taxonomy" id="63459"/>
    <lineage>
        <taxon>Eukaryota</taxon>
        <taxon>Viridiplantae</taxon>
        <taxon>Streptophyta</taxon>
        <taxon>Embryophyta</taxon>
        <taxon>Tracheophyta</taxon>
        <taxon>Spermatophyta</taxon>
        <taxon>Magnoliopsida</taxon>
        <taxon>eudicotyledons</taxon>
        <taxon>Gunneridae</taxon>
        <taxon>Pentapetalae</taxon>
        <taxon>Caryophyllales</taxon>
        <taxon>Chenopodiaceae</taxon>
        <taxon>Chenopodioideae</taxon>
        <taxon>Atripliceae</taxon>
        <taxon>Chenopodium</taxon>
    </lineage>
</organism>
<proteinExistence type="inferred from homology"/>
<dbReference type="Gramene" id="AUR62005348-RA">
    <property type="protein sequence ID" value="AUR62005348-RA:cds"/>
    <property type="gene ID" value="AUR62005348"/>
</dbReference>
<dbReference type="Proteomes" id="UP000596660">
    <property type="component" value="Unplaced"/>
</dbReference>
<dbReference type="InterPro" id="IPR032861">
    <property type="entry name" value="TAXi_N"/>
</dbReference>
<sequence length="390" mass="41759">MHAYNLPNILLILLLASSAILKPPNSISVEARKLATSNGVFKVELIHRDSPLSPYYNSSMTPQERLKRAPLGYISHGHNIQLSSTIYNLNDEKSYALVPNGGGYLMKIALGTPKVEFLAVADTGSDLIWCIYGDNTQTTGVLATETLSLPSPDATSPSLSSTSLFGCGMDQQGSVGTQGEGIVGLGTGPSSLISQLGSKINYKFSYCLAPLTSDVSSKLTFGADVTGSEVVSTPFKIGERPTYYLLNLDSISVEGRDNPVQIPVRMDVIIDSGTTLTMLPSNIYIDLRAALVNAIGLSTIPSPIEDYDLCYNTESLGQFSPPNVAFQFQGAEVVLKTINTFRQIEDNVSCLAMLATDGTPIFGNIAQVNFEVGYDLQAKQVSFAPAECTN</sequence>
<evidence type="ECO:0000256" key="3">
    <source>
        <dbReference type="ARBA" id="ARBA00022750"/>
    </source>
</evidence>
<evidence type="ECO:0000256" key="2">
    <source>
        <dbReference type="ARBA" id="ARBA00022670"/>
    </source>
</evidence>
<dbReference type="PROSITE" id="PS00141">
    <property type="entry name" value="ASP_PROTEASE"/>
    <property type="match status" value="1"/>
</dbReference>
<dbReference type="GO" id="GO:0006508">
    <property type="term" value="P:proteolysis"/>
    <property type="evidence" value="ECO:0007669"/>
    <property type="project" value="UniProtKB-KW"/>
</dbReference>
<evidence type="ECO:0000313" key="8">
    <source>
        <dbReference type="EnsemblPlants" id="AUR62005348-RA:cds"/>
    </source>
</evidence>
<keyword evidence="9" id="KW-1185">Reference proteome</keyword>
<dbReference type="InterPro" id="IPR034161">
    <property type="entry name" value="Pepsin-like_plant"/>
</dbReference>
<dbReference type="GO" id="GO:0004190">
    <property type="term" value="F:aspartic-type endopeptidase activity"/>
    <property type="evidence" value="ECO:0007669"/>
    <property type="project" value="UniProtKB-KW"/>
</dbReference>
<dbReference type="GO" id="GO:0005576">
    <property type="term" value="C:extracellular region"/>
    <property type="evidence" value="ECO:0007669"/>
    <property type="project" value="TreeGrafter"/>
</dbReference>
<evidence type="ECO:0000256" key="1">
    <source>
        <dbReference type="ARBA" id="ARBA00007447"/>
    </source>
</evidence>
<dbReference type="InterPro" id="IPR021109">
    <property type="entry name" value="Peptidase_aspartic_dom_sf"/>
</dbReference>
<dbReference type="PROSITE" id="PS51767">
    <property type="entry name" value="PEPTIDASE_A1"/>
    <property type="match status" value="1"/>
</dbReference>
<evidence type="ECO:0000313" key="9">
    <source>
        <dbReference type="Proteomes" id="UP000596660"/>
    </source>
</evidence>
<feature type="signal peptide" evidence="6">
    <location>
        <begin position="1"/>
        <end position="21"/>
    </location>
</feature>
<reference evidence="8" key="2">
    <citation type="submission" date="2021-03" db="UniProtKB">
        <authorList>
            <consortium name="EnsemblPlants"/>
        </authorList>
    </citation>
    <scope>IDENTIFICATION</scope>
</reference>
<comment type="similarity">
    <text evidence="1">Belongs to the peptidase A1 family.</text>
</comment>
<evidence type="ECO:0000256" key="6">
    <source>
        <dbReference type="SAM" id="SignalP"/>
    </source>
</evidence>
<keyword evidence="4" id="KW-0378">Hydrolase</keyword>
<dbReference type="InterPro" id="IPR033121">
    <property type="entry name" value="PEPTIDASE_A1"/>
</dbReference>
<reference evidence="8" key="1">
    <citation type="journal article" date="2017" name="Nature">
        <title>The genome of Chenopodium quinoa.</title>
        <authorList>
            <person name="Jarvis D.E."/>
            <person name="Ho Y.S."/>
            <person name="Lightfoot D.J."/>
            <person name="Schmoeckel S.M."/>
            <person name="Li B."/>
            <person name="Borm T.J.A."/>
            <person name="Ohyanagi H."/>
            <person name="Mineta K."/>
            <person name="Michell C.T."/>
            <person name="Saber N."/>
            <person name="Kharbatia N.M."/>
            <person name="Rupper R.R."/>
            <person name="Sharp A.R."/>
            <person name="Dally N."/>
            <person name="Boughton B.A."/>
            <person name="Woo Y.H."/>
            <person name="Gao G."/>
            <person name="Schijlen E.G.W.M."/>
            <person name="Guo X."/>
            <person name="Momin A.A."/>
            <person name="Negrao S."/>
            <person name="Al-Babili S."/>
            <person name="Gehring C."/>
            <person name="Roessner U."/>
            <person name="Jung C."/>
            <person name="Murphy K."/>
            <person name="Arold S.T."/>
            <person name="Gojobori T."/>
            <person name="van der Linden C.G."/>
            <person name="van Loo E.N."/>
            <person name="Jellen E.N."/>
            <person name="Maughan P.J."/>
            <person name="Tester M."/>
        </authorList>
    </citation>
    <scope>NUCLEOTIDE SEQUENCE [LARGE SCALE GENOMIC DNA]</scope>
    <source>
        <strain evidence="8">cv. PI 614886</strain>
    </source>
</reference>
<dbReference type="AlphaFoldDB" id="A0A803L0G0"/>
<dbReference type="OMA" id="DVCEYSI"/>
<accession>A0A803L0G0</accession>
<dbReference type="SUPFAM" id="SSF50630">
    <property type="entry name" value="Acid proteases"/>
    <property type="match status" value="1"/>
</dbReference>
<dbReference type="CDD" id="cd05476">
    <property type="entry name" value="pepsin_A_like_plant"/>
    <property type="match status" value="1"/>
</dbReference>
<dbReference type="Pfam" id="PF14541">
    <property type="entry name" value="TAXi_C"/>
    <property type="match status" value="1"/>
</dbReference>
<name>A0A803L0G0_CHEQI</name>
<evidence type="ECO:0000259" key="7">
    <source>
        <dbReference type="PROSITE" id="PS51767"/>
    </source>
</evidence>
<dbReference type="InterPro" id="IPR051708">
    <property type="entry name" value="Plant_Aspart_Prot_A1"/>
</dbReference>
<keyword evidence="6" id="KW-0732">Signal</keyword>
<protein>
    <recommendedName>
        <fullName evidence="7">Peptidase A1 domain-containing protein</fullName>
    </recommendedName>
</protein>
<dbReference type="InterPro" id="IPR001969">
    <property type="entry name" value="Aspartic_peptidase_AS"/>
</dbReference>
<dbReference type="PANTHER" id="PTHR47967">
    <property type="entry name" value="OS07G0603500 PROTEIN-RELATED"/>
    <property type="match status" value="1"/>
</dbReference>
<dbReference type="EnsemblPlants" id="AUR62005348-RA">
    <property type="protein sequence ID" value="AUR62005348-RA:cds"/>
    <property type="gene ID" value="AUR62005348"/>
</dbReference>
<evidence type="ECO:0000256" key="4">
    <source>
        <dbReference type="ARBA" id="ARBA00022801"/>
    </source>
</evidence>
<dbReference type="Gene3D" id="2.40.70.10">
    <property type="entry name" value="Acid Proteases"/>
    <property type="match status" value="3"/>
</dbReference>
<keyword evidence="5" id="KW-0325">Glycoprotein</keyword>
<feature type="domain" description="Peptidase A1" evidence="7">
    <location>
        <begin position="81"/>
        <end position="384"/>
    </location>
</feature>